<dbReference type="RefSeq" id="YP_009545354.1">
    <property type="nucleotide sequence ID" value="NC_040135.1"/>
</dbReference>
<dbReference type="Pfam" id="PF04998">
    <property type="entry name" value="RNA_pol_Rpb1_5"/>
    <property type="match status" value="1"/>
</dbReference>
<geneLocation type="plastid" evidence="3"/>
<name>A0A3G2QZD8_9STRA</name>
<dbReference type="PANTHER" id="PTHR48443:SF2">
    <property type="entry name" value="DNA-DIRECTED RNA POLYMERASE SUBUNIT BETA"/>
    <property type="match status" value="1"/>
</dbReference>
<dbReference type="SUPFAM" id="SSF64484">
    <property type="entry name" value="beta and beta-prime subunits of DNA dependent RNA-polymerase"/>
    <property type="match status" value="1"/>
</dbReference>
<sequence length="172" mass="19234">MFKYHSFFDGIFYGTSRSLAKFQLILLNSIQAIYQSQGVNISSKHIEIIVKQMTAKVLITESGDTPFLPGELIPLCLINEIMKVLKLSKSNKIIKYEPILISATNSSLDKDGFLSAAGFQETKRVLTKAALEGSTDWLRGLKECIIVGRLIPAGSTFLNYKNYLDSVFLFKN</sequence>
<keyword evidence="3" id="KW-0934">Plastid</keyword>
<reference evidence="3" key="1">
    <citation type="submission" date="2018-08" db="EMBL/GenBank/DDBJ databases">
        <title>Comparative Plastid Genomics of Synurophyceae: Evolutionary Evidence of Lateral Gene Transfer and Inverted Repeat Dynamics.</title>
        <authorList>
            <person name="Kim J.I."/>
            <person name="Shin H."/>
            <person name="Skaloud P."/>
            <person name="Jung J."/>
            <person name="Yoon H.S."/>
            <person name="Archibald J.M."/>
            <person name="Shin W."/>
        </authorList>
    </citation>
    <scope>NUCLEOTIDE SEQUENCE</scope>
    <source>
        <strain evidence="3">CCMP1782</strain>
    </source>
</reference>
<proteinExistence type="predicted"/>
<dbReference type="InterPro" id="IPR007081">
    <property type="entry name" value="RNA_pol_Rpb1_5"/>
</dbReference>
<feature type="domain" description="RNA polymerase Rpb1" evidence="2">
    <location>
        <begin position="22"/>
        <end position="65"/>
    </location>
</feature>
<evidence type="ECO:0000313" key="3">
    <source>
        <dbReference type="EMBL" id="AYO28508.1"/>
    </source>
</evidence>
<dbReference type="EC" id="2.7.7.6" evidence="1"/>
<dbReference type="Gene3D" id="1.10.150.390">
    <property type="match status" value="1"/>
</dbReference>
<dbReference type="GO" id="GO:0006351">
    <property type="term" value="P:DNA-templated transcription"/>
    <property type="evidence" value="ECO:0007669"/>
    <property type="project" value="InterPro"/>
</dbReference>
<dbReference type="PANTHER" id="PTHR48443">
    <property type="entry name" value="DNA-DIRECTED RNA POLYMERASE SUBUNIT BETA"/>
    <property type="match status" value="1"/>
</dbReference>
<dbReference type="CDD" id="cd02655">
    <property type="entry name" value="RNAP_beta'_C"/>
    <property type="match status" value="1"/>
</dbReference>
<dbReference type="Gene3D" id="1.10.1790.20">
    <property type="match status" value="1"/>
</dbReference>
<accession>A0A3G2QZD8</accession>
<protein>
    <recommendedName>
        <fullName evidence="1">DNA-directed RNA polymerase</fullName>
        <ecNumber evidence="1">2.7.7.6</ecNumber>
    </recommendedName>
</protein>
<dbReference type="GO" id="GO:0003899">
    <property type="term" value="F:DNA-directed RNA polymerase activity"/>
    <property type="evidence" value="ECO:0007669"/>
    <property type="project" value="UniProtKB-EC"/>
</dbReference>
<evidence type="ECO:0000259" key="2">
    <source>
        <dbReference type="Pfam" id="PF04998"/>
    </source>
</evidence>
<organism evidence="3">
    <name type="scientific">Mallomonas splendens</name>
    <dbReference type="NCBI Taxonomy" id="52552"/>
    <lineage>
        <taxon>Eukaryota</taxon>
        <taxon>Sar</taxon>
        <taxon>Stramenopiles</taxon>
        <taxon>Ochrophyta</taxon>
        <taxon>Synurophyceae</taxon>
        <taxon>Synurales</taxon>
        <taxon>Mallomonadaceae</taxon>
        <taxon>Mallomonas</taxon>
    </lineage>
</organism>
<dbReference type="GeneID" id="38571859"/>
<dbReference type="GO" id="GO:0003677">
    <property type="term" value="F:DNA binding"/>
    <property type="evidence" value="ECO:0007669"/>
    <property type="project" value="InterPro"/>
</dbReference>
<dbReference type="AlphaFoldDB" id="A0A3G2QZD8"/>
<evidence type="ECO:0000256" key="1">
    <source>
        <dbReference type="ARBA" id="ARBA00012418"/>
    </source>
</evidence>
<dbReference type="EMBL" id="MH795131">
    <property type="protein sequence ID" value="AYO28508.1"/>
    <property type="molecule type" value="Genomic_DNA"/>
</dbReference>